<dbReference type="Proteomes" id="UP000248916">
    <property type="component" value="Unassembled WGS sequence"/>
</dbReference>
<organism evidence="1 2">
    <name type="scientific">Palleronia aestuarii</name>
    <dbReference type="NCBI Taxonomy" id="568105"/>
    <lineage>
        <taxon>Bacteria</taxon>
        <taxon>Pseudomonadati</taxon>
        <taxon>Pseudomonadota</taxon>
        <taxon>Alphaproteobacteria</taxon>
        <taxon>Rhodobacterales</taxon>
        <taxon>Roseobacteraceae</taxon>
        <taxon>Palleronia</taxon>
    </lineage>
</organism>
<dbReference type="RefSeq" id="WP_170133995.1">
    <property type="nucleotide sequence ID" value="NZ_QKZL01000020.1"/>
</dbReference>
<dbReference type="AlphaFoldDB" id="A0A2W7MYH1"/>
<sequence>MTPLRIGFITGFHLKALIGVRNVEVTGVYSPTAAHRDAFAKEVRRLDLGQCRAQALSG</sequence>
<protein>
    <submittedName>
        <fullName evidence="1">Uncharacterized protein</fullName>
    </submittedName>
</protein>
<reference evidence="1 2" key="1">
    <citation type="submission" date="2018-06" db="EMBL/GenBank/DDBJ databases">
        <title>Genomic Encyclopedia of Archaeal and Bacterial Type Strains, Phase II (KMG-II): from individual species to whole genera.</title>
        <authorList>
            <person name="Goeker M."/>
        </authorList>
    </citation>
    <scope>NUCLEOTIDE SEQUENCE [LARGE SCALE GENOMIC DNA]</scope>
    <source>
        <strain evidence="1 2">DSM 22009</strain>
    </source>
</reference>
<accession>A0A2W7MYH1</accession>
<dbReference type="EMBL" id="QKZL01000020">
    <property type="protein sequence ID" value="PZX12998.1"/>
    <property type="molecule type" value="Genomic_DNA"/>
</dbReference>
<keyword evidence="2" id="KW-1185">Reference proteome</keyword>
<name>A0A2W7MYH1_9RHOB</name>
<comment type="caution">
    <text evidence="1">The sequence shown here is derived from an EMBL/GenBank/DDBJ whole genome shotgun (WGS) entry which is preliminary data.</text>
</comment>
<evidence type="ECO:0000313" key="2">
    <source>
        <dbReference type="Proteomes" id="UP000248916"/>
    </source>
</evidence>
<gene>
    <name evidence="1" type="ORF">LX81_03375</name>
</gene>
<proteinExistence type="predicted"/>
<evidence type="ECO:0000313" key="1">
    <source>
        <dbReference type="EMBL" id="PZX12998.1"/>
    </source>
</evidence>